<feature type="domain" description="Plastocyanin-like" evidence="6">
    <location>
        <begin position="44"/>
        <end position="152"/>
    </location>
</feature>
<evidence type="ECO:0000256" key="2">
    <source>
        <dbReference type="ARBA" id="ARBA00023002"/>
    </source>
</evidence>
<dbReference type="InterPro" id="IPR006311">
    <property type="entry name" value="TAT_signal"/>
</dbReference>
<feature type="chain" id="PRO_5011593921" evidence="3">
    <location>
        <begin position="22"/>
        <end position="462"/>
    </location>
</feature>
<proteinExistence type="predicted"/>
<dbReference type="PANTHER" id="PTHR11709">
    <property type="entry name" value="MULTI-COPPER OXIDASE"/>
    <property type="match status" value="1"/>
</dbReference>
<feature type="domain" description="Plastocyanin-like" evidence="5">
    <location>
        <begin position="355"/>
        <end position="461"/>
    </location>
</feature>
<dbReference type="InterPro" id="IPR011707">
    <property type="entry name" value="Cu-oxidase-like_N"/>
</dbReference>
<protein>
    <submittedName>
        <fullName evidence="7">Multicopper oxidase with three cupredoxin domains (Includes cell division protein FtsP and spore coat protein CotA)</fullName>
    </submittedName>
</protein>
<dbReference type="Proteomes" id="UP000199372">
    <property type="component" value="Unassembled WGS sequence"/>
</dbReference>
<keyword evidence="7" id="KW-0167">Capsid protein</keyword>
<organism evidence="7 8">
    <name type="scientific">Palleronia pelagia</name>
    <dbReference type="NCBI Taxonomy" id="387096"/>
    <lineage>
        <taxon>Bacteria</taxon>
        <taxon>Pseudomonadati</taxon>
        <taxon>Pseudomonadota</taxon>
        <taxon>Alphaproteobacteria</taxon>
        <taxon>Rhodobacterales</taxon>
        <taxon>Roseobacteraceae</taxon>
        <taxon>Palleronia</taxon>
    </lineage>
</organism>
<keyword evidence="7" id="KW-0131">Cell cycle</keyword>
<dbReference type="OrthoDB" id="9757546at2"/>
<keyword evidence="7" id="KW-0132">Cell division</keyword>
<gene>
    <name evidence="7" type="ORF">SAMN04488011_105310</name>
</gene>
<feature type="signal peptide" evidence="3">
    <location>
        <begin position="1"/>
        <end position="21"/>
    </location>
</feature>
<dbReference type="GO" id="GO:0051301">
    <property type="term" value="P:cell division"/>
    <property type="evidence" value="ECO:0007669"/>
    <property type="project" value="UniProtKB-KW"/>
</dbReference>
<reference evidence="8" key="1">
    <citation type="submission" date="2016-10" db="EMBL/GenBank/DDBJ databases">
        <authorList>
            <person name="Varghese N."/>
            <person name="Submissions S."/>
        </authorList>
    </citation>
    <scope>NUCLEOTIDE SEQUENCE [LARGE SCALE GENOMIC DNA]</scope>
    <source>
        <strain evidence="8">DSM 26893</strain>
    </source>
</reference>
<dbReference type="InterPro" id="IPR011706">
    <property type="entry name" value="Cu-oxidase_C"/>
</dbReference>
<sequence>MPTMTRRQFNRALLGSAAAFALPRMTPAETTPTLVAGQARVRLAPGDYPETEVWAYGGTVPGATIRLPQGGRVTRRFVNELPQASSVHWHGIRIENAMDGVAGLTQAAVEPGDDFLYDFTVRDAGTYWYHPHNRSWEQMARGLSGALIVDEAEGAPDVDMDEVLLIDDWRMTDRAEIAEDFGAIHDWAHAGRIGNWITVNGDGAWSREVQAKARLRLRLVNTANARIFSLGAKGLEGWAVALDGMPLDKPEPLDRLTLAPAQRVDLLVDVTADDGDEALLVSSERDGDYALAAFPVRGAARTARLAEPGPLPPNPVATLGPLNDARRAELLMEGGAMGGMRSAMMGGQMMDMRDMAAAGKVWAFNGMADMDETPFIEADRGETIRIAMTNDTAWPHAMHLHGHHFHRVAEDGSLGPLRDTLLMDRGETAEIAFVADNPVDWLLHCHMLEHSAGGMMTWLRVA</sequence>
<dbReference type="EMBL" id="FOCM01000005">
    <property type="protein sequence ID" value="SEN70496.1"/>
    <property type="molecule type" value="Genomic_DNA"/>
</dbReference>
<dbReference type="InterPro" id="IPR008972">
    <property type="entry name" value="Cupredoxin"/>
</dbReference>
<evidence type="ECO:0000259" key="6">
    <source>
        <dbReference type="Pfam" id="PF07732"/>
    </source>
</evidence>
<keyword evidence="2" id="KW-0560">Oxidoreductase</keyword>
<keyword evidence="1" id="KW-0479">Metal-binding</keyword>
<evidence type="ECO:0000259" key="4">
    <source>
        <dbReference type="Pfam" id="PF00394"/>
    </source>
</evidence>
<dbReference type="PROSITE" id="PS00080">
    <property type="entry name" value="MULTICOPPER_OXIDASE2"/>
    <property type="match status" value="1"/>
</dbReference>
<dbReference type="InterPro" id="IPR002355">
    <property type="entry name" value="Cu_oxidase_Cu_BS"/>
</dbReference>
<dbReference type="PROSITE" id="PS51318">
    <property type="entry name" value="TAT"/>
    <property type="match status" value="1"/>
</dbReference>
<dbReference type="InterPro" id="IPR001117">
    <property type="entry name" value="Cu-oxidase_2nd"/>
</dbReference>
<dbReference type="InterPro" id="IPR045087">
    <property type="entry name" value="Cu-oxidase_fam"/>
</dbReference>
<dbReference type="Pfam" id="PF07732">
    <property type="entry name" value="Cu-oxidase_3"/>
    <property type="match status" value="1"/>
</dbReference>
<evidence type="ECO:0000313" key="7">
    <source>
        <dbReference type="EMBL" id="SEN70496.1"/>
    </source>
</evidence>
<dbReference type="SUPFAM" id="SSF49503">
    <property type="entry name" value="Cupredoxins"/>
    <property type="match status" value="3"/>
</dbReference>
<evidence type="ECO:0000313" key="8">
    <source>
        <dbReference type="Proteomes" id="UP000199372"/>
    </source>
</evidence>
<evidence type="ECO:0000256" key="3">
    <source>
        <dbReference type="SAM" id="SignalP"/>
    </source>
</evidence>
<evidence type="ECO:0000259" key="5">
    <source>
        <dbReference type="Pfam" id="PF07731"/>
    </source>
</evidence>
<keyword evidence="8" id="KW-1185">Reference proteome</keyword>
<evidence type="ECO:0000256" key="1">
    <source>
        <dbReference type="ARBA" id="ARBA00022723"/>
    </source>
</evidence>
<dbReference type="AlphaFoldDB" id="A0A1H8IR71"/>
<accession>A0A1H8IR71</accession>
<dbReference type="RefSeq" id="WP_091845891.1">
    <property type="nucleotide sequence ID" value="NZ_FOCM01000005.1"/>
</dbReference>
<dbReference type="Pfam" id="PF00394">
    <property type="entry name" value="Cu-oxidase"/>
    <property type="match status" value="1"/>
</dbReference>
<dbReference type="Gene3D" id="2.60.40.420">
    <property type="entry name" value="Cupredoxins - blue copper proteins"/>
    <property type="match status" value="3"/>
</dbReference>
<feature type="domain" description="Plastocyanin-like" evidence="4">
    <location>
        <begin position="163"/>
        <end position="276"/>
    </location>
</feature>
<dbReference type="CDD" id="cd13909">
    <property type="entry name" value="CuRO_3_MCO_like_3"/>
    <property type="match status" value="1"/>
</dbReference>
<keyword evidence="7" id="KW-0946">Virion</keyword>
<dbReference type="PANTHER" id="PTHR11709:SF2">
    <property type="entry name" value="MULTICOPPER OXIDASE LPR1"/>
    <property type="match status" value="1"/>
</dbReference>
<dbReference type="Pfam" id="PF07731">
    <property type="entry name" value="Cu-oxidase_2"/>
    <property type="match status" value="1"/>
</dbReference>
<keyword evidence="3" id="KW-0732">Signal</keyword>
<dbReference type="CDD" id="cd13861">
    <property type="entry name" value="CuRO_1_CumA_like"/>
    <property type="match status" value="1"/>
</dbReference>
<dbReference type="GO" id="GO:0005507">
    <property type="term" value="F:copper ion binding"/>
    <property type="evidence" value="ECO:0007669"/>
    <property type="project" value="InterPro"/>
</dbReference>
<name>A0A1H8IR71_9RHOB</name>
<dbReference type="GO" id="GO:0016491">
    <property type="term" value="F:oxidoreductase activity"/>
    <property type="evidence" value="ECO:0007669"/>
    <property type="project" value="UniProtKB-KW"/>
</dbReference>